<dbReference type="SUPFAM" id="SSF55729">
    <property type="entry name" value="Acyl-CoA N-acyltransferases (Nat)"/>
    <property type="match status" value="1"/>
</dbReference>
<protein>
    <recommendedName>
        <fullName evidence="2">GCN5-related N-acetyltransferase</fullName>
    </recommendedName>
</protein>
<comment type="caution">
    <text evidence="3">The sequence shown here is derived from an EMBL/GenBank/DDBJ whole genome shotgun (WGS) entry which is preliminary data.</text>
</comment>
<dbReference type="InterPro" id="IPR039143">
    <property type="entry name" value="GNPNAT1-like"/>
</dbReference>
<name>A0A239UA65_9STAP</name>
<evidence type="ECO:0000256" key="2">
    <source>
        <dbReference type="ARBA" id="ARBA00029740"/>
    </source>
</evidence>
<gene>
    <name evidence="3" type="ORF">SPI02_16030</name>
</gene>
<dbReference type="CDD" id="cd04301">
    <property type="entry name" value="NAT_SF"/>
    <property type="match status" value="1"/>
</dbReference>
<organism evidence="3 4">
    <name type="scientific">Staphylococcus piscifermentans</name>
    <dbReference type="NCBI Taxonomy" id="70258"/>
    <lineage>
        <taxon>Bacteria</taxon>
        <taxon>Bacillati</taxon>
        <taxon>Bacillota</taxon>
        <taxon>Bacilli</taxon>
        <taxon>Bacillales</taxon>
        <taxon>Staphylococcaceae</taxon>
        <taxon>Staphylococcus</taxon>
    </lineage>
</organism>
<dbReference type="OrthoDB" id="9796171at2"/>
<dbReference type="PROSITE" id="PS51186">
    <property type="entry name" value="GNAT"/>
    <property type="match status" value="1"/>
</dbReference>
<dbReference type="InterPro" id="IPR016181">
    <property type="entry name" value="Acyl_CoA_acyltransferase"/>
</dbReference>
<evidence type="ECO:0000256" key="1">
    <source>
        <dbReference type="ARBA" id="ARBA00009623"/>
    </source>
</evidence>
<dbReference type="RefSeq" id="WP_095106103.1">
    <property type="nucleotide sequence ID" value="NZ_BKAR01000019.1"/>
</dbReference>
<proteinExistence type="inferred from homology"/>
<reference evidence="3 4" key="1">
    <citation type="submission" date="2019-07" db="EMBL/GenBank/DDBJ databases">
        <title>Whole genome shotgun sequence of Staphylococcus piscifermentans NBRC 109625.</title>
        <authorList>
            <person name="Hosoyama A."/>
            <person name="Uohara A."/>
            <person name="Ohji S."/>
            <person name="Ichikawa N."/>
        </authorList>
    </citation>
    <scope>NUCLEOTIDE SEQUENCE [LARGE SCALE GENOMIC DNA]</scope>
    <source>
        <strain evidence="3 4">NBRC 109625</strain>
    </source>
</reference>
<comment type="similarity">
    <text evidence="1">Belongs to the UPF0039 (ElaA) family.</text>
</comment>
<dbReference type="PANTHER" id="PTHR13355:SF11">
    <property type="entry name" value="GLUCOSAMINE 6-PHOSPHATE N-ACETYLTRANSFERASE"/>
    <property type="match status" value="1"/>
</dbReference>
<evidence type="ECO:0000313" key="3">
    <source>
        <dbReference type="EMBL" id="GEP85018.1"/>
    </source>
</evidence>
<dbReference type="GO" id="GO:0004343">
    <property type="term" value="F:glucosamine 6-phosphate N-acetyltransferase activity"/>
    <property type="evidence" value="ECO:0007669"/>
    <property type="project" value="TreeGrafter"/>
</dbReference>
<keyword evidence="4" id="KW-1185">Reference proteome</keyword>
<dbReference type="PANTHER" id="PTHR13355">
    <property type="entry name" value="GLUCOSAMINE 6-PHOSPHATE N-ACETYLTRANSFERASE"/>
    <property type="match status" value="1"/>
</dbReference>
<dbReference type="Gene3D" id="3.40.630.30">
    <property type="match status" value="1"/>
</dbReference>
<accession>A0A239UA65</accession>
<dbReference type="AlphaFoldDB" id="A0A239UA65"/>
<sequence length="140" mass="16398">MFKIAQSKKELNDCFELRKKVFVDEQHVPQENEFDQFEDESTHIIGYDDNGSPIAAARYRPYHDMAKIERVVVAKPFRKHGIGRQLMQFIEQQAKNNGFKKAILNGQIQAQPFYESLGYQPHGAIFLEEEIEHIEMQKEI</sequence>
<dbReference type="EMBL" id="BKAR01000019">
    <property type="protein sequence ID" value="GEP85018.1"/>
    <property type="molecule type" value="Genomic_DNA"/>
</dbReference>
<dbReference type="Pfam" id="PF13673">
    <property type="entry name" value="Acetyltransf_10"/>
    <property type="match status" value="1"/>
</dbReference>
<dbReference type="InterPro" id="IPR000182">
    <property type="entry name" value="GNAT_dom"/>
</dbReference>
<dbReference type="Proteomes" id="UP000321736">
    <property type="component" value="Unassembled WGS sequence"/>
</dbReference>
<keyword evidence="3" id="KW-0808">Transferase</keyword>
<evidence type="ECO:0000313" key="4">
    <source>
        <dbReference type="Proteomes" id="UP000321736"/>
    </source>
</evidence>